<dbReference type="PROSITE" id="PS50082">
    <property type="entry name" value="WD_REPEATS_2"/>
    <property type="match status" value="13"/>
</dbReference>
<sequence length="1475" mass="165806">MLIKRNPHQPKSYLLLIGIGAYQNFTPLEYPVSDCEEFLEVLNKHYGFTLVSAPLFNEEANWQNINSELNRLSDKDEDGDIVSADDDLIIYFSGHGHFDQKLEEGFWVPVEGAKPHTDNAQSLFSIDRLKRLLKNVKARHILIIVDACFGQSFTFTNIEVPKEIQLLKYERIEEKPSRWVMTSGRLETVPDQSLFAEALRNILSQNAEASLSVKTLDTLVRQQVENKVQGKWVPDCQLVVDEALRGGELFFHRLSPIPATDRAPQPGISTATLPQRMWQGSQAYLERLKVGRFKYLRIEKLLLTETNLPDFVDTQVKVQEQISPLQKAVQSLWGQAQPHAVVLGEGGMGKTVSLLRLWEDWLESQAAAVPVFIALNEYNALPAAERADFVLRSIARNCGLVESLTDEWKNALWDILRHPHPAGSPSILLLLDGFNEVTAERTPLLVELNRLAQEAQGIQMVITSRYVEIRNFQWAQQSEILELQALPTDKIAGYLRDLALTQPKDQAMFQLLGNPMMLTIYAGSSQIAQRYASDSRFRFLPAQSVGELLWNFTEAQMVKHYEDNAHDPDEQIWHRFLLRCLLPYLAYCMEEQGDFFLAYRRRSNPDFNFQILLDEAFVELNREELMDIFPDFAGKRAFLGLGELSDMDAHEQRARLVREYLVEKLTLLVLEKDELRFLHQNFRDFFAACHLLNMADMGIAAPYWTTRALPVYLRRMLAQIEGEHHYDPQKVWADAPMPVFQAQNRLTLLLNQCRGTFHDETTQTTVMNLVRTLADERQTLVGADLRDLDLQKFCFNGIPLSAQRHYQHLPMRLENVLLKGKLLFSQGHNNGVTSVCYSPDGKKILSGSHDRMIKEWSVGSGECLQTLQGHSDEVQSVCYSPDGKKILSGSDDRTVKEWSVESGQCLQTLQGHSDEVQSVCYSPDGKKILSGSRDDSVKEWSVESGECLQTLRGHSHWVKSVCYSPSGKKILSGSFDKTVKEWSVGSGECLQTLQVKYEVISVCYSPDGKKILSGSSGSTVKEWSVESGECLQTLETLPGKSQDYKVSYSPDGKKILSGSLDDTVKEWSAESGECLQTLQGHSGAVRSVCYSPDGKKILSGSWDRTVKEWSVGSGECLQTLQGNDNCVHSVCYSPDGKKILSGSWDRTIKEWSVKSEECLQILQGHSDRVNSVFYSLDGKKILSGSDDKSVKEWSVSSGECLQTLQGHDGNVYSVCYSPDGKKILSGSWGGIVKEWLVASGECLQTLHLQNSGMVYSVSYSPDGKRILSGPGQAVVEWSAASGECLQIRRGHSHLVTSVCYSPDGKKILSGSHDNSVREWSMESKECLQILRGHSSSVSSVCYSSDGKKILSGSWDETVKEWSVESGECLQTLRGHSHRVTSVCYSPDGKKILSGSEDRTVKEWSVESGKSLQTRHNEVGLIIQGCDFSRCHPDSVFTKEEKKRLRQYGAIFDEKDRETWEAATAEARSGLENDKK</sequence>
<geneLocation type="plasmid" evidence="6 7">
    <name>pHALHY01</name>
</geneLocation>
<dbReference type="SMART" id="SM00320">
    <property type="entry name" value="WD40"/>
    <property type="match status" value="14"/>
</dbReference>
<dbReference type="PANTHER" id="PTHR22847:SF637">
    <property type="entry name" value="WD REPEAT DOMAIN 5B"/>
    <property type="match status" value="1"/>
</dbReference>
<feature type="repeat" description="WD" evidence="3">
    <location>
        <begin position="1288"/>
        <end position="1329"/>
    </location>
</feature>
<reference key="2">
    <citation type="submission" date="2011-04" db="EMBL/GenBank/DDBJ databases">
        <title>Complete sequence of plasmid 1 of Haliscomenobacter hydrossis DSM 1100.</title>
        <authorList>
            <consortium name="US DOE Joint Genome Institute (JGI-PGF)"/>
            <person name="Lucas S."/>
            <person name="Han J."/>
            <person name="Lapidus A."/>
            <person name="Bruce D."/>
            <person name="Goodwin L."/>
            <person name="Pitluck S."/>
            <person name="Peters L."/>
            <person name="Kyrpides N."/>
            <person name="Mavromatis K."/>
            <person name="Ivanova N."/>
            <person name="Ovchinnikova G."/>
            <person name="Pagani I."/>
            <person name="Daligault H."/>
            <person name="Detter J.C."/>
            <person name="Han C."/>
            <person name="Land M."/>
            <person name="Hauser L."/>
            <person name="Markowitz V."/>
            <person name="Cheng J.-F."/>
            <person name="Hugenholtz P."/>
            <person name="Woyke T."/>
            <person name="Wu D."/>
            <person name="Verbarg S."/>
            <person name="Frueling A."/>
            <person name="Brambilla E."/>
            <person name="Klenk H.-P."/>
            <person name="Eisen J.A."/>
        </authorList>
    </citation>
    <scope>NUCLEOTIDE SEQUENCE</scope>
    <source>
        <strain>DSM 1100</strain>
    </source>
</reference>
<dbReference type="Pfam" id="PF00656">
    <property type="entry name" value="Peptidase_C14"/>
    <property type="match status" value="1"/>
</dbReference>
<feature type="repeat" description="WD" evidence="3">
    <location>
        <begin position="825"/>
        <end position="866"/>
    </location>
</feature>
<dbReference type="OrthoDB" id="1492850at2"/>
<dbReference type="GO" id="GO:0006508">
    <property type="term" value="P:proteolysis"/>
    <property type="evidence" value="ECO:0007669"/>
    <property type="project" value="InterPro"/>
</dbReference>
<dbReference type="GO" id="GO:0004197">
    <property type="term" value="F:cysteine-type endopeptidase activity"/>
    <property type="evidence" value="ECO:0007669"/>
    <property type="project" value="InterPro"/>
</dbReference>
<keyword evidence="2" id="KW-0677">Repeat</keyword>
<evidence type="ECO:0000259" key="4">
    <source>
        <dbReference type="Pfam" id="PF00656"/>
    </source>
</evidence>
<feature type="repeat" description="WD" evidence="3">
    <location>
        <begin position="951"/>
        <end position="992"/>
    </location>
</feature>
<keyword evidence="1 3" id="KW-0853">WD repeat</keyword>
<feature type="repeat" description="WD" evidence="3">
    <location>
        <begin position="1204"/>
        <end position="1245"/>
    </location>
</feature>
<dbReference type="CDD" id="cd00200">
    <property type="entry name" value="WD40"/>
    <property type="match status" value="2"/>
</dbReference>
<feature type="repeat" description="WD" evidence="3">
    <location>
        <begin position="1330"/>
        <end position="1371"/>
    </location>
</feature>
<protein>
    <submittedName>
        <fullName evidence="6">(Myosin heavy-chain) kinase</fullName>
        <ecNumber evidence="6">2.7.11.7</ecNumber>
    </submittedName>
</protein>
<feature type="repeat" description="WD" evidence="3">
    <location>
        <begin position="999"/>
        <end position="1033"/>
    </location>
</feature>
<dbReference type="Pfam" id="PF05729">
    <property type="entry name" value="NACHT"/>
    <property type="match status" value="1"/>
</dbReference>
<evidence type="ECO:0000256" key="2">
    <source>
        <dbReference type="ARBA" id="ARBA00022737"/>
    </source>
</evidence>
<dbReference type="Proteomes" id="UP000008461">
    <property type="component" value="Plasmid pHALHY01"/>
</dbReference>
<feature type="repeat" description="WD" evidence="3">
    <location>
        <begin position="1078"/>
        <end position="1119"/>
    </location>
</feature>
<keyword evidence="6" id="KW-0808">Transferase</keyword>
<feature type="repeat" description="WD" evidence="3">
    <location>
        <begin position="1120"/>
        <end position="1161"/>
    </location>
</feature>
<name>F4L7M3_HALH1</name>
<keyword evidence="6" id="KW-0418">Kinase</keyword>
<dbReference type="InterPro" id="IPR011600">
    <property type="entry name" value="Pept_C14_caspase"/>
</dbReference>
<keyword evidence="7" id="KW-1185">Reference proteome</keyword>
<feature type="domain" description="NACHT" evidence="5">
    <location>
        <begin position="341"/>
        <end position="497"/>
    </location>
</feature>
<gene>
    <name evidence="6" type="ordered locus">Halhy_6565</name>
</gene>
<organism evidence="6 7">
    <name type="scientific">Haliscomenobacter hydrossis (strain ATCC 27775 / DSM 1100 / LMG 10767 / O)</name>
    <dbReference type="NCBI Taxonomy" id="760192"/>
    <lineage>
        <taxon>Bacteria</taxon>
        <taxon>Pseudomonadati</taxon>
        <taxon>Bacteroidota</taxon>
        <taxon>Saprospiria</taxon>
        <taxon>Saprospirales</taxon>
        <taxon>Haliscomenobacteraceae</taxon>
        <taxon>Haliscomenobacter</taxon>
    </lineage>
</organism>
<dbReference type="RefSeq" id="WP_013768898.1">
    <property type="nucleotide sequence ID" value="NC_015511.1"/>
</dbReference>
<dbReference type="EMBL" id="CP002692">
    <property type="protein sequence ID" value="AEE54381.1"/>
    <property type="molecule type" value="Genomic_DNA"/>
</dbReference>
<accession>F4L7M3</accession>
<dbReference type="InterPro" id="IPR007111">
    <property type="entry name" value="NACHT_NTPase"/>
</dbReference>
<dbReference type="InterPro" id="IPR029030">
    <property type="entry name" value="Caspase-like_dom_sf"/>
</dbReference>
<dbReference type="GO" id="GO:0016905">
    <property type="term" value="F:myosin heavy chain kinase activity"/>
    <property type="evidence" value="ECO:0007669"/>
    <property type="project" value="UniProtKB-EC"/>
</dbReference>
<proteinExistence type="predicted"/>
<dbReference type="Gene3D" id="2.130.10.10">
    <property type="entry name" value="YVTN repeat-like/Quinoprotein amine dehydrogenase"/>
    <property type="match status" value="7"/>
</dbReference>
<dbReference type="Gene3D" id="3.40.50.300">
    <property type="entry name" value="P-loop containing nucleotide triphosphate hydrolases"/>
    <property type="match status" value="1"/>
</dbReference>
<dbReference type="SUPFAM" id="SSF52129">
    <property type="entry name" value="Caspase-like"/>
    <property type="match status" value="1"/>
</dbReference>
<dbReference type="HOGENOM" id="CLU_004444_0_0_10"/>
<evidence type="ECO:0000313" key="7">
    <source>
        <dbReference type="Proteomes" id="UP000008461"/>
    </source>
</evidence>
<feature type="repeat" description="WD" evidence="3">
    <location>
        <begin position="867"/>
        <end position="908"/>
    </location>
</feature>
<feature type="repeat" description="WD" evidence="3">
    <location>
        <begin position="909"/>
        <end position="950"/>
    </location>
</feature>
<dbReference type="PROSITE" id="PS50294">
    <property type="entry name" value="WD_REPEATS_REGION"/>
    <property type="match status" value="11"/>
</dbReference>
<feature type="domain" description="Peptidase C14 caspase" evidence="4">
    <location>
        <begin position="14"/>
        <end position="236"/>
    </location>
</feature>
<feature type="repeat" description="WD" evidence="3">
    <location>
        <begin position="1372"/>
        <end position="1413"/>
    </location>
</feature>
<evidence type="ECO:0000259" key="5">
    <source>
        <dbReference type="Pfam" id="PF05729"/>
    </source>
</evidence>
<dbReference type="InterPro" id="IPR001680">
    <property type="entry name" value="WD40_rpt"/>
</dbReference>
<dbReference type="PRINTS" id="PR00320">
    <property type="entry name" value="GPROTEINBRPT"/>
</dbReference>
<evidence type="ECO:0000313" key="6">
    <source>
        <dbReference type="EMBL" id="AEE54381.1"/>
    </source>
</evidence>
<feature type="repeat" description="WD" evidence="3">
    <location>
        <begin position="1046"/>
        <end position="1077"/>
    </location>
</feature>
<feature type="repeat" description="WD" evidence="3">
    <location>
        <begin position="1162"/>
        <end position="1203"/>
    </location>
</feature>
<dbReference type="SUPFAM" id="SSF50978">
    <property type="entry name" value="WD40 repeat-like"/>
    <property type="match status" value="3"/>
</dbReference>
<dbReference type="Pfam" id="PF00400">
    <property type="entry name" value="WD40"/>
    <property type="match status" value="14"/>
</dbReference>
<evidence type="ECO:0000256" key="3">
    <source>
        <dbReference type="PROSITE-ProRule" id="PRU00221"/>
    </source>
</evidence>
<dbReference type="PANTHER" id="PTHR22847">
    <property type="entry name" value="WD40 REPEAT PROTEIN"/>
    <property type="match status" value="1"/>
</dbReference>
<keyword evidence="6" id="KW-0614">Plasmid</keyword>
<dbReference type="KEGG" id="hhy:Halhy_6565"/>
<dbReference type="InterPro" id="IPR015943">
    <property type="entry name" value="WD40/YVTN_repeat-like_dom_sf"/>
</dbReference>
<dbReference type="Gene3D" id="3.40.50.1460">
    <property type="match status" value="1"/>
</dbReference>
<dbReference type="SUPFAM" id="SSF52540">
    <property type="entry name" value="P-loop containing nucleoside triphosphate hydrolases"/>
    <property type="match status" value="1"/>
</dbReference>
<dbReference type="EC" id="2.7.11.7" evidence="6"/>
<reference evidence="6 7" key="1">
    <citation type="journal article" date="2011" name="Stand. Genomic Sci.">
        <title>Complete genome sequence of Haliscomenobacter hydrossis type strain (O).</title>
        <authorList>
            <consortium name="US DOE Joint Genome Institute (JGI-PGF)"/>
            <person name="Daligault H."/>
            <person name="Lapidus A."/>
            <person name="Zeytun A."/>
            <person name="Nolan M."/>
            <person name="Lucas S."/>
            <person name="Del Rio T.G."/>
            <person name="Tice H."/>
            <person name="Cheng J.F."/>
            <person name="Tapia R."/>
            <person name="Han C."/>
            <person name="Goodwin L."/>
            <person name="Pitluck S."/>
            <person name="Liolios K."/>
            <person name="Pagani I."/>
            <person name="Ivanova N."/>
            <person name="Huntemann M."/>
            <person name="Mavromatis K."/>
            <person name="Mikhailova N."/>
            <person name="Pati A."/>
            <person name="Chen A."/>
            <person name="Palaniappan K."/>
            <person name="Land M."/>
            <person name="Hauser L."/>
            <person name="Brambilla E.M."/>
            <person name="Rohde M."/>
            <person name="Verbarg S."/>
            <person name="Goker M."/>
            <person name="Bristow J."/>
            <person name="Eisen J.A."/>
            <person name="Markowitz V."/>
            <person name="Hugenholtz P."/>
            <person name="Kyrpides N.C."/>
            <person name="Klenk H.P."/>
            <person name="Woyke T."/>
        </authorList>
    </citation>
    <scope>NUCLEOTIDE SEQUENCE [LARGE SCALE GENOMIC DNA]</scope>
    <source>
        <strain evidence="7">ATCC 27775 / DSM 1100 / LMG 10767 / O</strain>
        <plasmid evidence="7">Plasmid pHALHY01</plasmid>
    </source>
</reference>
<dbReference type="InterPro" id="IPR027417">
    <property type="entry name" value="P-loop_NTPase"/>
</dbReference>
<dbReference type="InterPro" id="IPR020472">
    <property type="entry name" value="WD40_PAC1"/>
</dbReference>
<evidence type="ECO:0000256" key="1">
    <source>
        <dbReference type="ARBA" id="ARBA00022574"/>
    </source>
</evidence>
<dbReference type="InterPro" id="IPR036322">
    <property type="entry name" value="WD40_repeat_dom_sf"/>
</dbReference>